<evidence type="ECO:0000256" key="9">
    <source>
        <dbReference type="ARBA" id="ARBA00023306"/>
    </source>
</evidence>
<evidence type="ECO:0000256" key="3">
    <source>
        <dbReference type="ARBA" id="ARBA00021907"/>
    </source>
</evidence>
<comment type="similarity">
    <text evidence="2 10">Belongs to the ABC-4 integral membrane protein family. FtsX subfamily.</text>
</comment>
<keyword evidence="5 10" id="KW-0132">Cell division</keyword>
<dbReference type="AlphaFoldDB" id="A0A7W5UJ39"/>
<dbReference type="PIRSF" id="PIRSF003097">
    <property type="entry name" value="FtsX"/>
    <property type="match status" value="1"/>
</dbReference>
<evidence type="ECO:0000256" key="4">
    <source>
        <dbReference type="ARBA" id="ARBA00022475"/>
    </source>
</evidence>
<feature type="transmembrane region" description="Helical" evidence="11">
    <location>
        <begin position="215"/>
        <end position="238"/>
    </location>
</feature>
<evidence type="ECO:0000256" key="2">
    <source>
        <dbReference type="ARBA" id="ARBA00007379"/>
    </source>
</evidence>
<dbReference type="Pfam" id="PF02687">
    <property type="entry name" value="FtsX"/>
    <property type="match status" value="1"/>
</dbReference>
<keyword evidence="9 10" id="KW-0131">Cell cycle</keyword>
<evidence type="ECO:0000259" key="12">
    <source>
        <dbReference type="Pfam" id="PF02687"/>
    </source>
</evidence>
<dbReference type="PANTHER" id="PTHR47755:SF1">
    <property type="entry name" value="CELL DIVISION PROTEIN FTSX"/>
    <property type="match status" value="1"/>
</dbReference>
<accession>A0A7W5UJ39</accession>
<evidence type="ECO:0000313" key="14">
    <source>
        <dbReference type="EMBL" id="MBB3702291.1"/>
    </source>
</evidence>
<evidence type="ECO:0000256" key="6">
    <source>
        <dbReference type="ARBA" id="ARBA00022692"/>
    </source>
</evidence>
<keyword evidence="6 11" id="KW-0812">Transmembrane</keyword>
<feature type="domain" description="ABC3 transporter permease C-terminal" evidence="12">
    <location>
        <begin position="166"/>
        <end position="283"/>
    </location>
</feature>
<dbReference type="InterPro" id="IPR040690">
    <property type="entry name" value="FtsX_ECD"/>
</dbReference>
<evidence type="ECO:0000256" key="11">
    <source>
        <dbReference type="SAM" id="Phobius"/>
    </source>
</evidence>
<keyword evidence="7 11" id="KW-1133">Transmembrane helix</keyword>
<dbReference type="GO" id="GO:0051301">
    <property type="term" value="P:cell division"/>
    <property type="evidence" value="ECO:0007669"/>
    <property type="project" value="UniProtKB-KW"/>
</dbReference>
<evidence type="ECO:0000256" key="10">
    <source>
        <dbReference type="PIRNR" id="PIRNR003097"/>
    </source>
</evidence>
<evidence type="ECO:0000313" key="15">
    <source>
        <dbReference type="Proteomes" id="UP000541425"/>
    </source>
</evidence>
<feature type="transmembrane region" description="Helical" evidence="11">
    <location>
        <begin position="250"/>
        <end position="276"/>
    </location>
</feature>
<feature type="transmembrane region" description="Helical" evidence="11">
    <location>
        <begin position="12"/>
        <end position="37"/>
    </location>
</feature>
<protein>
    <recommendedName>
        <fullName evidence="3 10">Cell division protein FtsX</fullName>
    </recommendedName>
</protein>
<proteinExistence type="inferred from homology"/>
<feature type="domain" description="FtsX extracellular" evidence="13">
    <location>
        <begin position="51"/>
        <end position="143"/>
    </location>
</feature>
<dbReference type="InterPro" id="IPR004513">
    <property type="entry name" value="FtsX"/>
</dbReference>
<dbReference type="GO" id="GO:0005886">
    <property type="term" value="C:plasma membrane"/>
    <property type="evidence" value="ECO:0007669"/>
    <property type="project" value="UniProtKB-SubCell"/>
</dbReference>
<evidence type="ECO:0000256" key="1">
    <source>
        <dbReference type="ARBA" id="ARBA00004651"/>
    </source>
</evidence>
<keyword evidence="4 10" id="KW-1003">Cell membrane</keyword>
<dbReference type="InterPro" id="IPR003838">
    <property type="entry name" value="ABC3_permease_C"/>
</dbReference>
<gene>
    <name evidence="14" type="ORF">FHS60_000744</name>
</gene>
<evidence type="ECO:0000256" key="7">
    <source>
        <dbReference type="ARBA" id="ARBA00022989"/>
    </source>
</evidence>
<dbReference type="Gene3D" id="3.30.70.3040">
    <property type="match status" value="1"/>
</dbReference>
<reference evidence="14 15" key="1">
    <citation type="submission" date="2020-08" db="EMBL/GenBank/DDBJ databases">
        <title>Genomic Encyclopedia of Type Strains, Phase IV (KMG-IV): sequencing the most valuable type-strain genomes for metagenomic binning, comparative biology and taxonomic classification.</title>
        <authorList>
            <person name="Goeker M."/>
        </authorList>
    </citation>
    <scope>NUCLEOTIDE SEQUENCE [LARGE SCALE GENOMIC DNA]</scope>
    <source>
        <strain evidence="14 15">DSM 22548</strain>
    </source>
</reference>
<organism evidence="14 15">
    <name type="scientific">Alloprevotella rava</name>
    <dbReference type="NCBI Taxonomy" id="671218"/>
    <lineage>
        <taxon>Bacteria</taxon>
        <taxon>Pseudomonadati</taxon>
        <taxon>Bacteroidota</taxon>
        <taxon>Bacteroidia</taxon>
        <taxon>Bacteroidales</taxon>
        <taxon>Prevotellaceae</taxon>
        <taxon>Alloprevotella</taxon>
    </lineage>
</organism>
<dbReference type="PANTHER" id="PTHR47755">
    <property type="entry name" value="CELL DIVISION PROTEIN FTSX"/>
    <property type="match status" value="1"/>
</dbReference>
<name>A0A7W5UJ39_9BACT</name>
<sequence>MSKRKKHIGGRFATVTSCISTTMVLILMGIVVFFVLFANNFSRDVRETMPVAVVVNNDLSQQELYLLQRYLREQPYTLRTSYVSKEKGTKQVSEVMEDSPEAFLDYNPIPAEFDVYLKAEYANLDSLKRFVPILKQRAGVADVVYPIEEMRSLDKTIPTVSLVLLVLAVLLAFVSFALINNTIRMSIYARRFTIHTMKLVGARWSFIRRPFMWKAFAIGLISSLIASGLIGVGIYLLWMQDLYIGSLITPIIVGSTIGTIFVSGLVMTLACAYICVNRYLRMSEGQMYLK</sequence>
<dbReference type="Pfam" id="PF18075">
    <property type="entry name" value="FtsX_ECD"/>
    <property type="match status" value="1"/>
</dbReference>
<feature type="transmembrane region" description="Helical" evidence="11">
    <location>
        <begin position="160"/>
        <end position="183"/>
    </location>
</feature>
<keyword evidence="8 10" id="KW-0472">Membrane</keyword>
<comment type="subcellular location">
    <subcellularLocation>
        <location evidence="1">Cell membrane</location>
        <topology evidence="1">Multi-pass membrane protein</topology>
    </subcellularLocation>
</comment>
<dbReference type="EMBL" id="JACICA010000002">
    <property type="protein sequence ID" value="MBB3702291.1"/>
    <property type="molecule type" value="Genomic_DNA"/>
</dbReference>
<dbReference type="RefSeq" id="WP_183695054.1">
    <property type="nucleotide sequence ID" value="NZ_JACICA010000002.1"/>
</dbReference>
<comment type="caution">
    <text evidence="14">The sequence shown here is derived from an EMBL/GenBank/DDBJ whole genome shotgun (WGS) entry which is preliminary data.</text>
</comment>
<evidence type="ECO:0000259" key="13">
    <source>
        <dbReference type="Pfam" id="PF18075"/>
    </source>
</evidence>
<evidence type="ECO:0000256" key="8">
    <source>
        <dbReference type="ARBA" id="ARBA00023136"/>
    </source>
</evidence>
<dbReference type="Proteomes" id="UP000541425">
    <property type="component" value="Unassembled WGS sequence"/>
</dbReference>
<evidence type="ECO:0000256" key="5">
    <source>
        <dbReference type="ARBA" id="ARBA00022618"/>
    </source>
</evidence>